<evidence type="ECO:0008006" key="3">
    <source>
        <dbReference type="Google" id="ProtNLM"/>
    </source>
</evidence>
<proteinExistence type="predicted"/>
<comment type="caution">
    <text evidence="1">The sequence shown here is derived from an EMBL/GenBank/DDBJ whole genome shotgun (WGS) entry which is preliminary data.</text>
</comment>
<protein>
    <recommendedName>
        <fullName evidence="3">F-box domain-containing protein</fullName>
    </recommendedName>
</protein>
<name>A0ABR3AFV9_9AGAR</name>
<dbReference type="SUPFAM" id="SSF81383">
    <property type="entry name" value="F-box domain"/>
    <property type="match status" value="1"/>
</dbReference>
<dbReference type="Proteomes" id="UP001437256">
    <property type="component" value="Unassembled WGS sequence"/>
</dbReference>
<dbReference type="EMBL" id="JBBXMP010000001">
    <property type="protein sequence ID" value="KAL0072271.1"/>
    <property type="molecule type" value="Genomic_DNA"/>
</dbReference>
<organism evidence="1 2">
    <name type="scientific">Marasmius tenuissimus</name>
    <dbReference type="NCBI Taxonomy" id="585030"/>
    <lineage>
        <taxon>Eukaryota</taxon>
        <taxon>Fungi</taxon>
        <taxon>Dikarya</taxon>
        <taxon>Basidiomycota</taxon>
        <taxon>Agaricomycotina</taxon>
        <taxon>Agaricomycetes</taxon>
        <taxon>Agaricomycetidae</taxon>
        <taxon>Agaricales</taxon>
        <taxon>Marasmiineae</taxon>
        <taxon>Marasmiaceae</taxon>
        <taxon>Marasmius</taxon>
    </lineage>
</organism>
<accession>A0ABR3AFV9</accession>
<evidence type="ECO:0000313" key="2">
    <source>
        <dbReference type="Proteomes" id="UP001437256"/>
    </source>
</evidence>
<evidence type="ECO:0000313" key="1">
    <source>
        <dbReference type="EMBL" id="KAL0072271.1"/>
    </source>
</evidence>
<dbReference type="InterPro" id="IPR036047">
    <property type="entry name" value="F-box-like_dom_sf"/>
</dbReference>
<keyword evidence="2" id="KW-1185">Reference proteome</keyword>
<sequence length="256" mass="29038">MKLRKFILGNYAYAETVMLLRVGKYSGTEGSSTISLFFELPLDVQIEILGWLHPIDLLRLPRIFPELLISSSTWKSSFQTHVDSALQCPKEVSFPRWASLLFDPHKCDECNIRHALPDFAKVERVCFDCQTRRYIPTLGTPIARALLSQESRLCWSRDRMDAVNKKLDRLEKEIALGKLGAQDAFDEYREELVAEANDRLLVREFAPLHSAAAESLSSAEVTLLALVYLCPKSVCAGEKRNGDENLLSQKLKEAVY</sequence>
<reference evidence="1 2" key="1">
    <citation type="submission" date="2024-05" db="EMBL/GenBank/DDBJ databases">
        <title>A draft genome resource for the thread blight pathogen Marasmius tenuissimus strain MS-2.</title>
        <authorList>
            <person name="Yulfo-Soto G.E."/>
            <person name="Baruah I.K."/>
            <person name="Amoako-Attah I."/>
            <person name="Bukari Y."/>
            <person name="Meinhardt L.W."/>
            <person name="Bailey B.A."/>
            <person name="Cohen S.P."/>
        </authorList>
    </citation>
    <scope>NUCLEOTIDE SEQUENCE [LARGE SCALE GENOMIC DNA]</scope>
    <source>
        <strain evidence="1 2">MS-2</strain>
    </source>
</reference>
<gene>
    <name evidence="1" type="ORF">AAF712_000033</name>
</gene>